<evidence type="ECO:0000256" key="9">
    <source>
        <dbReference type="ARBA" id="ARBA00023027"/>
    </source>
</evidence>
<keyword evidence="20" id="KW-1185">Reference proteome</keyword>
<dbReference type="PANTHER" id="PTHR21256:SF2">
    <property type="entry name" value="HISTIDINE BIOSYNTHESIS TRIFUNCTIONAL PROTEIN"/>
    <property type="match status" value="1"/>
</dbReference>
<keyword evidence="8 12" id="KW-0560">Oxidoreductase</keyword>
<evidence type="ECO:0000256" key="10">
    <source>
        <dbReference type="ARBA" id="ARBA00023102"/>
    </source>
</evidence>
<feature type="binding site" evidence="12 16">
    <location>
        <position position="273"/>
    </location>
    <ligand>
        <name>substrate</name>
    </ligand>
</feature>
<name>A0A542ZW72_RARFA</name>
<evidence type="ECO:0000256" key="5">
    <source>
        <dbReference type="ARBA" id="ARBA00016531"/>
    </source>
</evidence>
<evidence type="ECO:0000256" key="11">
    <source>
        <dbReference type="ARBA" id="ARBA00049489"/>
    </source>
</evidence>
<comment type="cofactor">
    <cofactor evidence="12 17">
        <name>Zn(2+)</name>
        <dbReference type="ChEBI" id="CHEBI:29105"/>
    </cofactor>
    <text evidence="12 17">Binds 1 zinc ion per subunit.</text>
</comment>
<gene>
    <name evidence="12" type="primary">hisD</name>
    <name evidence="19" type="ORF">FB461_1114</name>
</gene>
<evidence type="ECO:0000256" key="7">
    <source>
        <dbReference type="ARBA" id="ARBA00022833"/>
    </source>
</evidence>
<feature type="active site" description="Proton acceptor" evidence="12 14">
    <location>
        <position position="342"/>
    </location>
</feature>
<evidence type="ECO:0000256" key="8">
    <source>
        <dbReference type="ARBA" id="ARBA00023002"/>
    </source>
</evidence>
<feature type="binding site" evidence="12 15">
    <location>
        <position position="228"/>
    </location>
    <ligand>
        <name>NAD(+)</name>
        <dbReference type="ChEBI" id="CHEBI:57540"/>
    </ligand>
</feature>
<keyword evidence="7 12" id="KW-0862">Zinc</keyword>
<feature type="active site" description="Proton acceptor" evidence="12 14">
    <location>
        <position position="343"/>
    </location>
</feature>
<reference evidence="19 20" key="1">
    <citation type="submission" date="2019-06" db="EMBL/GenBank/DDBJ databases">
        <title>Sequencing the genomes of 1000 actinobacteria strains.</title>
        <authorList>
            <person name="Klenk H.-P."/>
        </authorList>
    </citation>
    <scope>NUCLEOTIDE SEQUENCE [LARGE SCALE GENOMIC DNA]</scope>
    <source>
        <strain evidence="19 20">DSM 4813</strain>
    </source>
</reference>
<dbReference type="GO" id="GO:0005829">
    <property type="term" value="C:cytosol"/>
    <property type="evidence" value="ECO:0007669"/>
    <property type="project" value="TreeGrafter"/>
</dbReference>
<evidence type="ECO:0000256" key="14">
    <source>
        <dbReference type="PIRSR" id="PIRSR000099-1"/>
    </source>
</evidence>
<dbReference type="PRINTS" id="PR00083">
    <property type="entry name" value="HOLDHDRGNASE"/>
</dbReference>
<feature type="binding site" evidence="12 16">
    <location>
        <position position="276"/>
    </location>
    <ligand>
        <name>substrate</name>
    </ligand>
</feature>
<keyword evidence="10 12" id="KW-0368">Histidine biosynthesis</keyword>
<keyword evidence="6 12" id="KW-0479">Metal-binding</keyword>
<dbReference type="Pfam" id="PF00815">
    <property type="entry name" value="Histidinol_dh"/>
    <property type="match status" value="1"/>
</dbReference>
<dbReference type="EMBL" id="VFOS01000001">
    <property type="protein sequence ID" value="TQL64605.1"/>
    <property type="molecule type" value="Genomic_DNA"/>
</dbReference>
<feature type="binding site" evidence="12 16">
    <location>
        <position position="376"/>
    </location>
    <ligand>
        <name>substrate</name>
    </ligand>
</feature>
<evidence type="ECO:0000256" key="4">
    <source>
        <dbReference type="ARBA" id="ARBA00012965"/>
    </source>
</evidence>
<protein>
    <recommendedName>
        <fullName evidence="5 12">Histidinol dehydrogenase</fullName>
        <shortName evidence="12">HDH</shortName>
        <ecNumber evidence="4 12">1.1.1.23</ecNumber>
    </recommendedName>
</protein>
<comment type="caution">
    <text evidence="19">The sequence shown here is derived from an EMBL/GenBank/DDBJ whole genome shotgun (WGS) entry which is preliminary data.</text>
</comment>
<dbReference type="NCBIfam" id="TIGR00069">
    <property type="entry name" value="hisD"/>
    <property type="match status" value="1"/>
</dbReference>
<feature type="binding site" evidence="12 15">
    <location>
        <position position="196"/>
    </location>
    <ligand>
        <name>NAD(+)</name>
        <dbReference type="ChEBI" id="CHEBI:57540"/>
    </ligand>
</feature>
<evidence type="ECO:0000313" key="19">
    <source>
        <dbReference type="EMBL" id="TQL64605.1"/>
    </source>
</evidence>
<comment type="function">
    <text evidence="1 12">Catalyzes the sequential NAD-dependent oxidations of L-histidinol to L-histidinaldehyde and then to L-histidine.</text>
</comment>
<evidence type="ECO:0000256" key="3">
    <source>
        <dbReference type="ARBA" id="ARBA00010178"/>
    </source>
</evidence>
<feature type="binding site" evidence="12 17">
    <location>
        <position position="435"/>
    </location>
    <ligand>
        <name>Zn(2+)</name>
        <dbReference type="ChEBI" id="CHEBI:29105"/>
    </ligand>
</feature>
<comment type="similarity">
    <text evidence="3 12 13 18">Belongs to the histidinol dehydrogenase family.</text>
</comment>
<dbReference type="Gene3D" id="3.40.50.1980">
    <property type="entry name" value="Nitrogenase molybdenum iron protein domain"/>
    <property type="match status" value="2"/>
</dbReference>
<dbReference type="PROSITE" id="PS00611">
    <property type="entry name" value="HISOL_DEHYDROGENASE"/>
    <property type="match status" value="1"/>
</dbReference>
<dbReference type="PIRSF" id="PIRSF000099">
    <property type="entry name" value="Histidinol_dh"/>
    <property type="match status" value="1"/>
</dbReference>
<comment type="catalytic activity">
    <reaction evidence="11 12">
        <text>L-histidinol + 2 NAD(+) + H2O = L-histidine + 2 NADH + 3 H(+)</text>
        <dbReference type="Rhea" id="RHEA:20641"/>
        <dbReference type="ChEBI" id="CHEBI:15377"/>
        <dbReference type="ChEBI" id="CHEBI:15378"/>
        <dbReference type="ChEBI" id="CHEBI:57540"/>
        <dbReference type="ChEBI" id="CHEBI:57595"/>
        <dbReference type="ChEBI" id="CHEBI:57699"/>
        <dbReference type="ChEBI" id="CHEBI:57945"/>
        <dbReference type="EC" id="1.1.1.23"/>
    </reaction>
</comment>
<dbReference type="InterPro" id="IPR012131">
    <property type="entry name" value="Hstdl_DH"/>
</dbReference>
<accession>A0A542ZW72</accession>
<dbReference type="EC" id="1.1.1.23" evidence="4 12"/>
<evidence type="ECO:0000256" key="18">
    <source>
        <dbReference type="RuleBase" id="RU004175"/>
    </source>
</evidence>
<dbReference type="HAMAP" id="MF_01024">
    <property type="entry name" value="HisD"/>
    <property type="match status" value="1"/>
</dbReference>
<dbReference type="FunFam" id="3.40.50.1980:FF:000001">
    <property type="entry name" value="Histidinol dehydrogenase"/>
    <property type="match status" value="1"/>
</dbReference>
<dbReference type="InterPro" id="IPR016161">
    <property type="entry name" value="Ald_DH/histidinol_DH"/>
</dbReference>
<feature type="binding site" evidence="12 16">
    <location>
        <position position="251"/>
    </location>
    <ligand>
        <name>substrate</name>
    </ligand>
</feature>
<evidence type="ECO:0000256" key="12">
    <source>
        <dbReference type="HAMAP-Rule" id="MF_01024"/>
    </source>
</evidence>
<feature type="binding site" evidence="12 16">
    <location>
        <position position="435"/>
    </location>
    <ligand>
        <name>substrate</name>
    </ligand>
</feature>
<organism evidence="19 20">
    <name type="scientific">Rarobacter faecitabidus</name>
    <dbReference type="NCBI Taxonomy" id="13243"/>
    <lineage>
        <taxon>Bacteria</taxon>
        <taxon>Bacillati</taxon>
        <taxon>Actinomycetota</taxon>
        <taxon>Actinomycetes</taxon>
        <taxon>Micrococcales</taxon>
        <taxon>Rarobacteraceae</taxon>
        <taxon>Rarobacter</taxon>
    </lineage>
</organism>
<evidence type="ECO:0000256" key="13">
    <source>
        <dbReference type="PIRNR" id="PIRNR000099"/>
    </source>
</evidence>
<sequence length="447" mass="46384">MVGVIRRIDLRGQALSNRALVDALPRPELSVDNAAEIVAPILADVRVRGAAALRDLSERFDGTRPEYLRVPQSAIDSALRDVDPELRQALAESITRVRAVHEAQRPADFSVSVAPGAEVRQRWIPVQRVGLYVPGGLAVYPSSVIMNVVAAQSAGVPSLAVTSPPQAGSGGLPHPSILAACAMLGVDEVYAVGGAQAIGMLAFGAAGETATDGDVLCEPVNVITGPGNVYVAAAKRLVRGSVGIDSEAGPTEIAILADSSADPEFLAADLISQAEHDPNAAAVLVTDDEALVEQVEERVAARAADTPNAERVGTALGGQQSAIVLVDSIEDGLRVVDAYGAEHLELHTENAAELATRVNSAGAIFVGPYSPVSLGDYMAGSNHVLPTGGVAHYSSGLGVHSYLKAVQVIEYSDRALSEVGEKIIAFARAEHLPAHGEAIEVRLDATV</sequence>
<dbReference type="GO" id="GO:0004399">
    <property type="term" value="F:histidinol dehydrogenase activity"/>
    <property type="evidence" value="ECO:0007669"/>
    <property type="project" value="UniProtKB-UniRule"/>
</dbReference>
<proteinExistence type="inferred from homology"/>
<dbReference type="InterPro" id="IPR001692">
    <property type="entry name" value="Histidinol_DH_CS"/>
</dbReference>
<dbReference type="PANTHER" id="PTHR21256">
    <property type="entry name" value="HISTIDINOL DEHYDROGENASE HDH"/>
    <property type="match status" value="1"/>
</dbReference>
<evidence type="ECO:0000256" key="6">
    <source>
        <dbReference type="ARBA" id="ARBA00022723"/>
    </source>
</evidence>
<dbReference type="InterPro" id="IPR022695">
    <property type="entry name" value="Histidinol_DH_monofunct"/>
</dbReference>
<dbReference type="GO" id="GO:0051287">
    <property type="term" value="F:NAD binding"/>
    <property type="evidence" value="ECO:0007669"/>
    <property type="project" value="InterPro"/>
</dbReference>
<dbReference type="GO" id="GO:0000105">
    <property type="term" value="P:L-histidine biosynthetic process"/>
    <property type="evidence" value="ECO:0007669"/>
    <property type="project" value="UniProtKB-UniRule"/>
</dbReference>
<evidence type="ECO:0000313" key="20">
    <source>
        <dbReference type="Proteomes" id="UP000315389"/>
    </source>
</evidence>
<feature type="binding site" evidence="12 15">
    <location>
        <position position="132"/>
    </location>
    <ligand>
        <name>NAD(+)</name>
        <dbReference type="ChEBI" id="CHEBI:57540"/>
    </ligand>
</feature>
<keyword evidence="9 12" id="KW-0520">NAD</keyword>
<dbReference type="Gene3D" id="1.20.5.1300">
    <property type="match status" value="1"/>
</dbReference>
<dbReference type="SUPFAM" id="SSF53720">
    <property type="entry name" value="ALDH-like"/>
    <property type="match status" value="1"/>
</dbReference>
<evidence type="ECO:0000256" key="1">
    <source>
        <dbReference type="ARBA" id="ARBA00003850"/>
    </source>
</evidence>
<comment type="pathway">
    <text evidence="2 12">Amino-acid biosynthesis; L-histidine biosynthesis; L-histidine from 5-phospho-alpha-D-ribose 1-diphosphate: step 9/9.</text>
</comment>
<evidence type="ECO:0000256" key="15">
    <source>
        <dbReference type="PIRSR" id="PIRSR000099-2"/>
    </source>
</evidence>
<dbReference type="Proteomes" id="UP000315389">
    <property type="component" value="Unassembled WGS sequence"/>
</dbReference>
<evidence type="ECO:0000256" key="17">
    <source>
        <dbReference type="PIRSR" id="PIRSR000099-4"/>
    </source>
</evidence>
<feature type="binding site" evidence="12 17">
    <location>
        <position position="273"/>
    </location>
    <ligand>
        <name>Zn(2+)</name>
        <dbReference type="ChEBI" id="CHEBI:29105"/>
    </ligand>
</feature>
<dbReference type="AlphaFoldDB" id="A0A542ZW72"/>
<evidence type="ECO:0000256" key="16">
    <source>
        <dbReference type="PIRSR" id="PIRSR000099-3"/>
    </source>
</evidence>
<dbReference type="CDD" id="cd06572">
    <property type="entry name" value="Histidinol_dh"/>
    <property type="match status" value="1"/>
</dbReference>
<evidence type="ECO:0000256" key="2">
    <source>
        <dbReference type="ARBA" id="ARBA00004940"/>
    </source>
</evidence>
<dbReference type="GO" id="GO:0008270">
    <property type="term" value="F:zinc ion binding"/>
    <property type="evidence" value="ECO:0007669"/>
    <property type="project" value="UniProtKB-UniRule"/>
</dbReference>
<feature type="binding site" evidence="12 17">
    <location>
        <position position="376"/>
    </location>
    <ligand>
        <name>Zn(2+)</name>
        <dbReference type="ChEBI" id="CHEBI:29105"/>
    </ligand>
</feature>
<feature type="binding site" evidence="12 16">
    <location>
        <position position="430"/>
    </location>
    <ligand>
        <name>substrate</name>
    </ligand>
</feature>
<feature type="binding site" evidence="12 17">
    <location>
        <position position="276"/>
    </location>
    <ligand>
        <name>Zn(2+)</name>
        <dbReference type="ChEBI" id="CHEBI:29105"/>
    </ligand>
</feature>
<feature type="binding site" evidence="12 16">
    <location>
        <position position="343"/>
    </location>
    <ligand>
        <name>substrate</name>
    </ligand>
</feature>
<dbReference type="UniPathway" id="UPA00031">
    <property type="reaction ID" value="UER00014"/>
</dbReference>
<keyword evidence="12" id="KW-0028">Amino-acid biosynthesis</keyword>